<keyword evidence="2" id="KW-1185">Reference proteome</keyword>
<dbReference type="PANTHER" id="PTHR36039">
    <property type="match status" value="1"/>
</dbReference>
<dbReference type="Proteomes" id="UP001589747">
    <property type="component" value="Unassembled WGS sequence"/>
</dbReference>
<dbReference type="GO" id="GO:0016874">
    <property type="term" value="F:ligase activity"/>
    <property type="evidence" value="ECO:0007669"/>
    <property type="project" value="UniProtKB-KW"/>
</dbReference>
<protein>
    <submittedName>
        <fullName evidence="1">2'-5' RNA ligase family protein</fullName>
    </submittedName>
</protein>
<sequence length="186" mass="21030">MFAVVAHFDTKTEQTINTLWKGLSANSISNHAYEVTDRKPHITIADYLEINDEFLLAFKSLYCSKVKIQVEFNMLSTFLNTGTLLLTPTPSKQLIDLHIEHHASFGEYSNPESLYLPNRWIPHCTIANRLSQTGLIEAFDYCSKHLANLHSEIVEIAVIKMDYDKNKPVGVSIICSELLSDPENSS</sequence>
<comment type="caution">
    <text evidence="1">The sequence shown here is derived from an EMBL/GenBank/DDBJ whole genome shotgun (WGS) entry which is preliminary data.</text>
</comment>
<dbReference type="EMBL" id="JBHMDO010000017">
    <property type="protein sequence ID" value="MFB9326190.1"/>
    <property type="molecule type" value="Genomic_DNA"/>
</dbReference>
<reference evidence="1 2" key="1">
    <citation type="submission" date="2024-09" db="EMBL/GenBank/DDBJ databases">
        <authorList>
            <person name="Sun Q."/>
            <person name="Mori K."/>
        </authorList>
    </citation>
    <scope>NUCLEOTIDE SEQUENCE [LARGE SCALE GENOMIC DNA]</scope>
    <source>
        <strain evidence="1 2">TISTR 2452</strain>
    </source>
</reference>
<dbReference type="Gene3D" id="3.90.1140.10">
    <property type="entry name" value="Cyclic phosphodiesterase"/>
    <property type="match status" value="1"/>
</dbReference>
<organism evidence="1 2">
    <name type="scientific">Paenibacillus aurantiacus</name>
    <dbReference type="NCBI Taxonomy" id="1936118"/>
    <lineage>
        <taxon>Bacteria</taxon>
        <taxon>Bacillati</taxon>
        <taxon>Bacillota</taxon>
        <taxon>Bacilli</taxon>
        <taxon>Bacillales</taxon>
        <taxon>Paenibacillaceae</taxon>
        <taxon>Paenibacillus</taxon>
    </lineage>
</organism>
<name>A0ABV5KMQ7_9BACL</name>
<keyword evidence="1" id="KW-0436">Ligase</keyword>
<evidence type="ECO:0000313" key="1">
    <source>
        <dbReference type="EMBL" id="MFB9326190.1"/>
    </source>
</evidence>
<dbReference type="PANTHER" id="PTHR36039:SF2">
    <property type="entry name" value="RNA LIGASE_CYCLIC NUCLEOTIDE PHOSPHODIESTERASE FAMILY PROTEIN"/>
    <property type="match status" value="1"/>
</dbReference>
<dbReference type="RefSeq" id="WP_377493240.1">
    <property type="nucleotide sequence ID" value="NZ_JBHMDO010000017.1"/>
</dbReference>
<evidence type="ECO:0000313" key="2">
    <source>
        <dbReference type="Proteomes" id="UP001589747"/>
    </source>
</evidence>
<gene>
    <name evidence="1" type="ORF">ACFFSY_09725</name>
</gene>
<dbReference type="Pfam" id="PF13563">
    <property type="entry name" value="2_5_RNA_ligase2"/>
    <property type="match status" value="1"/>
</dbReference>
<dbReference type="SUPFAM" id="SSF55144">
    <property type="entry name" value="LigT-like"/>
    <property type="match status" value="1"/>
</dbReference>
<dbReference type="InterPro" id="IPR009097">
    <property type="entry name" value="Cyclic_Pdiesterase"/>
</dbReference>
<proteinExistence type="predicted"/>
<accession>A0ABV5KMQ7</accession>